<protein>
    <recommendedName>
        <fullName evidence="3">Phage head morphogenesis domain-containing protein</fullName>
    </recommendedName>
</protein>
<proteinExistence type="predicted"/>
<dbReference type="Proteomes" id="UP000608890">
    <property type="component" value="Unassembled WGS sequence"/>
</dbReference>
<organism evidence="1 2">
    <name type="scientific">Micromonospora sonchi</name>
    <dbReference type="NCBI Taxonomy" id="1763543"/>
    <lineage>
        <taxon>Bacteria</taxon>
        <taxon>Bacillati</taxon>
        <taxon>Actinomycetota</taxon>
        <taxon>Actinomycetes</taxon>
        <taxon>Micromonosporales</taxon>
        <taxon>Micromonosporaceae</taxon>
        <taxon>Micromonospora</taxon>
    </lineage>
</organism>
<accession>A0A917WT56</accession>
<keyword evidence="2" id="KW-1185">Reference proteome</keyword>
<dbReference type="EMBL" id="BMNB01000003">
    <property type="protein sequence ID" value="GGM27077.1"/>
    <property type="molecule type" value="Genomic_DNA"/>
</dbReference>
<comment type="caution">
    <text evidence="1">The sequence shown here is derived from an EMBL/GenBank/DDBJ whole genome shotgun (WGS) entry which is preliminary data.</text>
</comment>
<evidence type="ECO:0000313" key="2">
    <source>
        <dbReference type="Proteomes" id="UP000608890"/>
    </source>
</evidence>
<dbReference type="AlphaFoldDB" id="A0A917WT56"/>
<gene>
    <name evidence="1" type="ORF">GCM10011608_09820</name>
</gene>
<reference evidence="1" key="1">
    <citation type="journal article" date="2014" name="Int. J. Syst. Evol. Microbiol.">
        <title>Complete genome sequence of Corynebacterium casei LMG S-19264T (=DSM 44701T), isolated from a smear-ripened cheese.</title>
        <authorList>
            <consortium name="US DOE Joint Genome Institute (JGI-PGF)"/>
            <person name="Walter F."/>
            <person name="Albersmeier A."/>
            <person name="Kalinowski J."/>
            <person name="Ruckert C."/>
        </authorList>
    </citation>
    <scope>NUCLEOTIDE SEQUENCE</scope>
    <source>
        <strain evidence="1">CGMCC 4.7312</strain>
    </source>
</reference>
<evidence type="ECO:0008006" key="3">
    <source>
        <dbReference type="Google" id="ProtNLM"/>
    </source>
</evidence>
<evidence type="ECO:0000313" key="1">
    <source>
        <dbReference type="EMBL" id="GGM27077.1"/>
    </source>
</evidence>
<reference evidence="1" key="2">
    <citation type="submission" date="2020-09" db="EMBL/GenBank/DDBJ databases">
        <authorList>
            <person name="Sun Q."/>
            <person name="Zhou Y."/>
        </authorList>
    </citation>
    <scope>NUCLEOTIDE SEQUENCE</scope>
    <source>
        <strain evidence="1">CGMCC 4.7312</strain>
    </source>
</reference>
<sequence>MAVTSRTLQLLRAMRTAVGGYADDAVRDLAEQWTHAWRRIAPTWREAVDVLVAWAAQHGRWPTPVEIGRIEQVPAALDATTAELDALTAATIATVTAAAGLAIAATADGEPRIIASQVPAAYRNDLQRRAAQRILPSALDVIRIRVGQAITAQSRPLGADAAAAIRRELVRGVKVGANPIETARRAVAAVQGAFEGGSQRAAVIARTETLDAYRVASRYAHEANADVLGGWIWLATVNGKGAARTCSSCWALHGTVWPLGSAGPLDHQQGRCGRAPHVRPWRELGINIDEPSDAIPDRQAAWDALTPAQQRQVMGARRLALLRSGRIGWDDIPQLRTNTAWRDSYTPRPVSDLERIADQRR</sequence>
<name>A0A917WT56_9ACTN</name>
<dbReference type="RefSeq" id="WP_189041028.1">
    <property type="nucleotide sequence ID" value="NZ_BMNB01000003.1"/>
</dbReference>